<sequence length="431" mass="46790">MNMEDDEGHDGFAAEKTVTPALLALHPFSKFVVVSVGSQLRVFNLLEKCAVDSEDINSQSCHVDAIKTITFSKDGGLFASAGDDKHVKLWDTDTWRCLRTVVATKKISASSFSSDGKWLLYADKFGVVYAISTEYVKDPLAGPADPGQPVSLLAHCCSIITSLKCSADGRYIITADRDFKIRISIFPKNPLMGAHEIEGFCLGHTSFVSCVAVVNNNLTSQFLVSGGGDGTVRLWEVETATLLDTVDVYEKITIANSDVDNTAVQLPAITCIAVSNNASLVAVGLESLDGVIILGLDIKSKRLRFLQKFLLEDHYCPTSIQFDRNGWLWLVAGAAQRTEAGEEKATSWVKVVSISSGDAILLESIDPASLPGGTLLLEALDGTDSDVKKALALADAANMAVKEQLSKKKYTNEHRELRKRLRNDKKLQKGM</sequence>
<dbReference type="SUPFAM" id="SSF50978">
    <property type="entry name" value="WD40 repeat-like"/>
    <property type="match status" value="1"/>
</dbReference>
<gene>
    <name evidence="8" type="ORF">KP509_08G049500</name>
</gene>
<dbReference type="GO" id="GO:0005829">
    <property type="term" value="C:cytosol"/>
    <property type="evidence" value="ECO:0007669"/>
    <property type="project" value="TreeGrafter"/>
</dbReference>
<dbReference type="PANTHER" id="PTHR16288">
    <property type="entry name" value="WD40 REPEAT PROTEIN 4"/>
    <property type="match status" value="1"/>
</dbReference>
<keyword evidence="4 6" id="KW-0677">Repeat</keyword>
<dbReference type="PROSITE" id="PS50294">
    <property type="entry name" value="WD_REPEATS_REGION"/>
    <property type="match status" value="2"/>
</dbReference>
<dbReference type="Gene3D" id="2.130.10.10">
    <property type="entry name" value="YVTN repeat-like/Quinoprotein amine dehydrogenase"/>
    <property type="match status" value="1"/>
</dbReference>
<keyword evidence="2 6" id="KW-0853">WD repeat</keyword>
<keyword evidence="3 6" id="KW-0819">tRNA processing</keyword>
<reference evidence="8" key="1">
    <citation type="submission" date="2021-08" db="EMBL/GenBank/DDBJ databases">
        <title>WGS assembly of Ceratopteris richardii.</title>
        <authorList>
            <person name="Marchant D.B."/>
            <person name="Chen G."/>
            <person name="Jenkins J."/>
            <person name="Shu S."/>
            <person name="Leebens-Mack J."/>
            <person name="Grimwood J."/>
            <person name="Schmutz J."/>
            <person name="Soltis P."/>
            <person name="Soltis D."/>
            <person name="Chen Z.-H."/>
        </authorList>
    </citation>
    <scope>NUCLEOTIDE SEQUENCE</scope>
    <source>
        <strain evidence="8">Whitten #5841</strain>
        <tissue evidence="8">Leaf</tissue>
    </source>
</reference>
<accession>A0A8T2UD31</accession>
<dbReference type="InterPro" id="IPR001680">
    <property type="entry name" value="WD40_rpt"/>
</dbReference>
<dbReference type="InterPro" id="IPR015943">
    <property type="entry name" value="WD40/YVTN_repeat-like_dom_sf"/>
</dbReference>
<comment type="similarity">
    <text evidence="6">Belongs to the WD repeat TRM82 family.</text>
</comment>
<dbReference type="InterPro" id="IPR019775">
    <property type="entry name" value="WD40_repeat_CS"/>
</dbReference>
<dbReference type="GO" id="GO:0043527">
    <property type="term" value="C:tRNA methyltransferase complex"/>
    <property type="evidence" value="ECO:0007669"/>
    <property type="project" value="TreeGrafter"/>
</dbReference>
<dbReference type="EMBL" id="CM035413">
    <property type="protein sequence ID" value="KAH7431465.1"/>
    <property type="molecule type" value="Genomic_DNA"/>
</dbReference>
<evidence type="ECO:0000256" key="6">
    <source>
        <dbReference type="HAMAP-Rule" id="MF_03056"/>
    </source>
</evidence>
<evidence type="ECO:0000256" key="3">
    <source>
        <dbReference type="ARBA" id="ARBA00022694"/>
    </source>
</evidence>
<evidence type="ECO:0000313" key="9">
    <source>
        <dbReference type="Proteomes" id="UP000825935"/>
    </source>
</evidence>
<comment type="function">
    <text evidence="6">Required for the formation of N(7)-methylguanine at position 46 (m7G46) in tRNA. In the complex, it is required to stabilize and induce conformational changes of the catalytic subunit.</text>
</comment>
<evidence type="ECO:0000313" key="8">
    <source>
        <dbReference type="EMBL" id="KAH7431465.1"/>
    </source>
</evidence>
<comment type="caution">
    <text evidence="8">The sequence shown here is derived from an EMBL/GenBank/DDBJ whole genome shotgun (WGS) entry which is preliminary data.</text>
</comment>
<evidence type="ECO:0000256" key="1">
    <source>
        <dbReference type="ARBA" id="ARBA00004123"/>
    </source>
</evidence>
<feature type="repeat" description="WD" evidence="7">
    <location>
        <begin position="59"/>
        <end position="100"/>
    </location>
</feature>
<dbReference type="PROSITE" id="PS50082">
    <property type="entry name" value="WD_REPEATS_2"/>
    <property type="match status" value="2"/>
</dbReference>
<organism evidence="8 9">
    <name type="scientific">Ceratopteris richardii</name>
    <name type="common">Triangle waterfern</name>
    <dbReference type="NCBI Taxonomy" id="49495"/>
    <lineage>
        <taxon>Eukaryota</taxon>
        <taxon>Viridiplantae</taxon>
        <taxon>Streptophyta</taxon>
        <taxon>Embryophyta</taxon>
        <taxon>Tracheophyta</taxon>
        <taxon>Polypodiopsida</taxon>
        <taxon>Polypodiidae</taxon>
        <taxon>Polypodiales</taxon>
        <taxon>Pteridineae</taxon>
        <taxon>Pteridaceae</taxon>
        <taxon>Parkerioideae</taxon>
        <taxon>Ceratopteris</taxon>
    </lineage>
</organism>
<evidence type="ECO:0000256" key="4">
    <source>
        <dbReference type="ARBA" id="ARBA00022737"/>
    </source>
</evidence>
<dbReference type="PROSITE" id="PS00678">
    <property type="entry name" value="WD_REPEATS_1"/>
    <property type="match status" value="1"/>
</dbReference>
<keyword evidence="5 6" id="KW-0539">Nucleus</keyword>
<comment type="subcellular location">
    <subcellularLocation>
        <location evidence="1 6">Nucleus</location>
    </subcellularLocation>
</comment>
<evidence type="ECO:0000256" key="5">
    <source>
        <dbReference type="ARBA" id="ARBA00023242"/>
    </source>
</evidence>
<name>A0A8T2UD31_CERRI</name>
<dbReference type="HAMAP" id="MF_03056">
    <property type="entry name" value="TRM82"/>
    <property type="match status" value="1"/>
</dbReference>
<proteinExistence type="inferred from homology"/>
<evidence type="ECO:0000256" key="2">
    <source>
        <dbReference type="ARBA" id="ARBA00022574"/>
    </source>
</evidence>
<evidence type="ECO:0000256" key="7">
    <source>
        <dbReference type="PROSITE-ProRule" id="PRU00221"/>
    </source>
</evidence>
<protein>
    <recommendedName>
        <fullName evidence="6">tRNA (guanine-N(7)-)-methyltransferase non-catalytic subunit</fullName>
    </recommendedName>
    <alternativeName>
        <fullName evidence="6">WD repeat-containing protein 4 homolog</fullName>
    </alternativeName>
</protein>
<dbReference type="Proteomes" id="UP000825935">
    <property type="component" value="Chromosome 8"/>
</dbReference>
<dbReference type="GO" id="GO:0005634">
    <property type="term" value="C:nucleus"/>
    <property type="evidence" value="ECO:0007669"/>
    <property type="project" value="UniProtKB-SubCell"/>
</dbReference>
<dbReference type="GO" id="GO:0106004">
    <property type="term" value="P:tRNA (guanine-N7)-methylation"/>
    <property type="evidence" value="ECO:0007669"/>
    <property type="project" value="UniProtKB-UniRule"/>
</dbReference>
<dbReference type="SMART" id="SM00320">
    <property type="entry name" value="WD40"/>
    <property type="match status" value="4"/>
</dbReference>
<dbReference type="OMA" id="SWHCIRT"/>
<dbReference type="InterPro" id="IPR036322">
    <property type="entry name" value="WD40_repeat_dom_sf"/>
</dbReference>
<comment type="pathway">
    <text evidence="6">tRNA modification; N(7)-methylguanine-tRNA biosynthesis.</text>
</comment>
<comment type="subunit">
    <text evidence="6">Forms a heterodimer with the catalytic subunit.</text>
</comment>
<dbReference type="InterPro" id="IPR028884">
    <property type="entry name" value="Trm82"/>
</dbReference>
<dbReference type="PANTHER" id="PTHR16288:SF0">
    <property type="entry name" value="TRNA (GUANINE-N(7)-)-METHYLTRANSFERASE NON-CATALYTIC SUBUNIT WDR4"/>
    <property type="match status" value="1"/>
</dbReference>
<keyword evidence="9" id="KW-1185">Reference proteome</keyword>
<feature type="repeat" description="WD" evidence="7">
    <location>
        <begin position="201"/>
        <end position="245"/>
    </location>
</feature>
<dbReference type="Pfam" id="PF00400">
    <property type="entry name" value="WD40"/>
    <property type="match status" value="3"/>
</dbReference>
<dbReference type="AlphaFoldDB" id="A0A8T2UD31"/>
<dbReference type="OrthoDB" id="339900at2759"/>